<dbReference type="GO" id="GO:0055085">
    <property type="term" value="P:transmembrane transport"/>
    <property type="evidence" value="ECO:0007669"/>
    <property type="project" value="InterPro"/>
</dbReference>
<dbReference type="GO" id="GO:0016020">
    <property type="term" value="C:membrane"/>
    <property type="evidence" value="ECO:0007669"/>
    <property type="project" value="UniProtKB-SubCell"/>
</dbReference>
<reference evidence="7 8" key="1">
    <citation type="submission" date="2020-05" db="EMBL/GenBank/DDBJ databases">
        <title>Complete genome sequence of Gemmatimonas greenlandica TET16.</title>
        <authorList>
            <person name="Zeng Y."/>
        </authorList>
    </citation>
    <scope>NUCLEOTIDE SEQUENCE [LARGE SCALE GENOMIC DNA]</scope>
    <source>
        <strain evidence="7 8">TET16</strain>
    </source>
</reference>
<feature type="signal peptide" evidence="5">
    <location>
        <begin position="1"/>
        <end position="26"/>
    </location>
</feature>
<evidence type="ECO:0000313" key="8">
    <source>
        <dbReference type="Proteomes" id="UP000500938"/>
    </source>
</evidence>
<accession>A0A6M4INA4</accession>
<keyword evidence="5" id="KW-0732">Signal</keyword>
<comment type="subcellular location">
    <subcellularLocation>
        <location evidence="1">Membrane</location>
        <topology evidence="1">Single-pass membrane protein</topology>
    </subcellularLocation>
</comment>
<feature type="chain" id="PRO_5026829137" evidence="5">
    <location>
        <begin position="27"/>
        <end position="134"/>
    </location>
</feature>
<evidence type="ECO:0000256" key="4">
    <source>
        <dbReference type="ARBA" id="ARBA00023136"/>
    </source>
</evidence>
<dbReference type="InterPro" id="IPR006260">
    <property type="entry name" value="TonB/TolA_C"/>
</dbReference>
<sequence>MSLTLRRSLIPAIATLLFAGPFARTAAAQDDKVYPIAEVTNPPKLASSVQAARLISESYPADLKSRGVGGMVELQFVVDSKGKVEAGSVEVVDATQTALGEAAKKVVAKLDFQPGKLNGAAVKTKVVLPIIYKP</sequence>
<dbReference type="NCBIfam" id="TIGR01352">
    <property type="entry name" value="tonB_Cterm"/>
    <property type="match status" value="1"/>
</dbReference>
<keyword evidence="3" id="KW-1133">Transmembrane helix</keyword>
<keyword evidence="2" id="KW-0812">Transmembrane</keyword>
<dbReference type="PROSITE" id="PS52015">
    <property type="entry name" value="TONB_CTD"/>
    <property type="match status" value="1"/>
</dbReference>
<evidence type="ECO:0000259" key="6">
    <source>
        <dbReference type="PROSITE" id="PS52015"/>
    </source>
</evidence>
<feature type="domain" description="TonB C-terminal" evidence="6">
    <location>
        <begin position="44"/>
        <end position="134"/>
    </location>
</feature>
<evidence type="ECO:0000256" key="1">
    <source>
        <dbReference type="ARBA" id="ARBA00004167"/>
    </source>
</evidence>
<dbReference type="EMBL" id="CP053085">
    <property type="protein sequence ID" value="QJR34937.1"/>
    <property type="molecule type" value="Genomic_DNA"/>
</dbReference>
<dbReference type="Pfam" id="PF03544">
    <property type="entry name" value="TonB_C"/>
    <property type="match status" value="1"/>
</dbReference>
<organism evidence="7 8">
    <name type="scientific">Gemmatimonas groenlandica</name>
    <dbReference type="NCBI Taxonomy" id="2732249"/>
    <lineage>
        <taxon>Bacteria</taxon>
        <taxon>Pseudomonadati</taxon>
        <taxon>Gemmatimonadota</taxon>
        <taxon>Gemmatimonadia</taxon>
        <taxon>Gemmatimonadales</taxon>
        <taxon>Gemmatimonadaceae</taxon>
        <taxon>Gemmatimonas</taxon>
    </lineage>
</organism>
<dbReference type="SUPFAM" id="SSF74653">
    <property type="entry name" value="TolA/TonB C-terminal domain"/>
    <property type="match status" value="1"/>
</dbReference>
<dbReference type="Gene3D" id="3.30.1150.10">
    <property type="match status" value="1"/>
</dbReference>
<evidence type="ECO:0000256" key="5">
    <source>
        <dbReference type="SAM" id="SignalP"/>
    </source>
</evidence>
<dbReference type="RefSeq" id="WP_171224364.1">
    <property type="nucleotide sequence ID" value="NZ_CP053085.1"/>
</dbReference>
<dbReference type="Proteomes" id="UP000500938">
    <property type="component" value="Chromosome"/>
</dbReference>
<evidence type="ECO:0000256" key="3">
    <source>
        <dbReference type="ARBA" id="ARBA00022989"/>
    </source>
</evidence>
<gene>
    <name evidence="7" type="ORF">HKW67_05115</name>
</gene>
<keyword evidence="4" id="KW-0472">Membrane</keyword>
<evidence type="ECO:0000256" key="2">
    <source>
        <dbReference type="ARBA" id="ARBA00022692"/>
    </source>
</evidence>
<evidence type="ECO:0000313" key="7">
    <source>
        <dbReference type="EMBL" id="QJR34937.1"/>
    </source>
</evidence>
<name>A0A6M4INA4_9BACT</name>
<dbReference type="KEGG" id="ggr:HKW67_05115"/>
<protein>
    <submittedName>
        <fullName evidence="7">Energy transducer TonB</fullName>
    </submittedName>
</protein>
<dbReference type="AlphaFoldDB" id="A0A6M4INA4"/>
<dbReference type="InterPro" id="IPR037682">
    <property type="entry name" value="TonB_C"/>
</dbReference>
<proteinExistence type="predicted"/>
<keyword evidence="8" id="KW-1185">Reference proteome</keyword>